<keyword evidence="4" id="KW-1185">Reference proteome</keyword>
<dbReference type="PROSITE" id="PS00636">
    <property type="entry name" value="DNAJ_1"/>
    <property type="match status" value="1"/>
</dbReference>
<dbReference type="InterPro" id="IPR018253">
    <property type="entry name" value="DnaJ_domain_CS"/>
</dbReference>
<feature type="compositionally biased region" description="Basic and acidic residues" evidence="1">
    <location>
        <begin position="273"/>
        <end position="287"/>
    </location>
</feature>
<feature type="region of interest" description="Disordered" evidence="1">
    <location>
        <begin position="84"/>
        <end position="489"/>
    </location>
</feature>
<evidence type="ECO:0000259" key="2">
    <source>
        <dbReference type="PROSITE" id="PS50076"/>
    </source>
</evidence>
<dbReference type="RefSeq" id="XP_070885684.1">
    <property type="nucleotide sequence ID" value="XM_071024460.1"/>
</dbReference>
<dbReference type="PROSITE" id="PS50076">
    <property type="entry name" value="DNAJ_2"/>
    <property type="match status" value="1"/>
</dbReference>
<feature type="compositionally biased region" description="Low complexity" evidence="1">
    <location>
        <begin position="413"/>
        <end position="428"/>
    </location>
</feature>
<feature type="compositionally biased region" description="Basic and acidic residues" evidence="1">
    <location>
        <begin position="96"/>
        <end position="112"/>
    </location>
</feature>
<evidence type="ECO:0000313" key="3">
    <source>
        <dbReference type="EMBL" id="KAL2866705.1"/>
    </source>
</evidence>
<evidence type="ECO:0000313" key="4">
    <source>
        <dbReference type="Proteomes" id="UP001610432"/>
    </source>
</evidence>
<dbReference type="SMART" id="SM00271">
    <property type="entry name" value="DnaJ"/>
    <property type="match status" value="1"/>
</dbReference>
<dbReference type="PRINTS" id="PR00625">
    <property type="entry name" value="JDOMAIN"/>
</dbReference>
<dbReference type="GeneID" id="98139532"/>
<accession>A0ABR4LQ76</accession>
<dbReference type="Gene3D" id="1.10.287.110">
    <property type="entry name" value="DnaJ domain"/>
    <property type="match status" value="1"/>
</dbReference>
<gene>
    <name evidence="3" type="ORF">BJX67DRAFT_124390</name>
</gene>
<organism evidence="3 4">
    <name type="scientific">Aspergillus lucknowensis</name>
    <dbReference type="NCBI Taxonomy" id="176173"/>
    <lineage>
        <taxon>Eukaryota</taxon>
        <taxon>Fungi</taxon>
        <taxon>Dikarya</taxon>
        <taxon>Ascomycota</taxon>
        <taxon>Pezizomycotina</taxon>
        <taxon>Eurotiomycetes</taxon>
        <taxon>Eurotiomycetidae</taxon>
        <taxon>Eurotiales</taxon>
        <taxon>Aspergillaceae</taxon>
        <taxon>Aspergillus</taxon>
        <taxon>Aspergillus subgen. Nidulantes</taxon>
    </lineage>
</organism>
<name>A0ABR4LQ76_9EURO</name>
<feature type="region of interest" description="Disordered" evidence="1">
    <location>
        <begin position="515"/>
        <end position="542"/>
    </location>
</feature>
<dbReference type="EMBL" id="JBFXLQ010000023">
    <property type="protein sequence ID" value="KAL2866705.1"/>
    <property type="molecule type" value="Genomic_DNA"/>
</dbReference>
<comment type="caution">
    <text evidence="3">The sequence shown here is derived from an EMBL/GenBank/DDBJ whole genome shotgun (WGS) entry which is preliminary data.</text>
</comment>
<evidence type="ECO:0000256" key="1">
    <source>
        <dbReference type="SAM" id="MobiDB-lite"/>
    </source>
</evidence>
<dbReference type="PANTHER" id="PTHR43096:SF10">
    <property type="entry name" value="CHAPERONE PROTEIN DNAJ A6, CHLOROPLASTIC"/>
    <property type="match status" value="1"/>
</dbReference>
<dbReference type="SUPFAM" id="SSF46565">
    <property type="entry name" value="Chaperone J-domain"/>
    <property type="match status" value="1"/>
</dbReference>
<feature type="compositionally biased region" description="Basic and acidic residues" evidence="1">
    <location>
        <begin position="242"/>
        <end position="251"/>
    </location>
</feature>
<proteinExistence type="predicted"/>
<feature type="domain" description="J" evidence="2">
    <location>
        <begin position="8"/>
        <end position="76"/>
    </location>
</feature>
<feature type="compositionally biased region" description="Low complexity" evidence="1">
    <location>
        <begin position="361"/>
        <end position="378"/>
    </location>
</feature>
<dbReference type="PANTHER" id="PTHR43096">
    <property type="entry name" value="DNAJ HOMOLOG 1, MITOCHONDRIAL-RELATED"/>
    <property type="match status" value="1"/>
</dbReference>
<dbReference type="InterPro" id="IPR036869">
    <property type="entry name" value="J_dom_sf"/>
</dbReference>
<feature type="compositionally biased region" description="Basic and acidic residues" evidence="1">
    <location>
        <begin position="379"/>
        <end position="389"/>
    </location>
</feature>
<dbReference type="Proteomes" id="UP001610432">
    <property type="component" value="Unassembled WGS sequence"/>
</dbReference>
<dbReference type="Pfam" id="PF00226">
    <property type="entry name" value="DnaJ"/>
    <property type="match status" value="1"/>
</dbReference>
<sequence length="542" mass="62305">MTSLPDFDPYEVLGVARDATLAEIKSSHRKLVLKCHPDKIKDESLRSQAQDQFQKVQQAYEVLSDETTRTKYDNKVKLAELKREMMARGASFSRPSPREYRDGRYYEERVPADARSSAEAFFEDESRFTEPPRPMSRKTEEYGTRPRSRAADEKKKSSKGVSSSAARAAKEARESTKASRADRDKYRTKERRRQAYEKRVYPDSDTYDSDSDGSEIYYIPVKRPSEHKRHRDPKPKSTSSGRRSETRRRDASDDEFSDEREYKHDIQYSSARDYIRRSKETILESDRRHRSSRSPLRYDSGEPELSSRRSKRSSRESARPPTSRHGSYEHLEPSRPRVHEKIPSMPSSATFPGPNGPSSPRPSHQPSRSSTSVRSQSRSNRESSRRPEAVHLYPDASSRTTKLRGEKSDSGYASSSPTPEAAEASPKSSRYKNRPEPVIVEPSSTHGTPPPPLRPSRTFSPTRQERRVPVRSSTYAYPPEASSRRPPLYREVEMDSHIKEELKYAREVKADVTYIRPSHAHAPPYRDDYPHPMGRRQSTPAY</sequence>
<feature type="compositionally biased region" description="Basic and acidic residues" evidence="1">
    <location>
        <begin position="326"/>
        <end position="342"/>
    </location>
</feature>
<feature type="compositionally biased region" description="Basic and acidic residues" evidence="1">
    <location>
        <begin position="168"/>
        <end position="202"/>
    </location>
</feature>
<dbReference type="CDD" id="cd06257">
    <property type="entry name" value="DnaJ"/>
    <property type="match status" value="1"/>
</dbReference>
<feature type="compositionally biased region" description="Basic and acidic residues" evidence="1">
    <location>
        <begin position="137"/>
        <end position="155"/>
    </location>
</feature>
<dbReference type="InterPro" id="IPR001623">
    <property type="entry name" value="DnaJ_domain"/>
</dbReference>
<reference evidence="3 4" key="1">
    <citation type="submission" date="2024-07" db="EMBL/GenBank/DDBJ databases">
        <title>Section-level genome sequencing and comparative genomics of Aspergillus sections Usti and Cavernicolus.</title>
        <authorList>
            <consortium name="Lawrence Berkeley National Laboratory"/>
            <person name="Nybo J.L."/>
            <person name="Vesth T.C."/>
            <person name="Theobald S."/>
            <person name="Frisvad J.C."/>
            <person name="Larsen T.O."/>
            <person name="Kjaerboelling I."/>
            <person name="Rothschild-Mancinelli K."/>
            <person name="Lyhne E.K."/>
            <person name="Kogle M.E."/>
            <person name="Barry K."/>
            <person name="Clum A."/>
            <person name="Na H."/>
            <person name="Ledsgaard L."/>
            <person name="Lin J."/>
            <person name="Lipzen A."/>
            <person name="Kuo A."/>
            <person name="Riley R."/>
            <person name="Mondo S."/>
            <person name="Labutti K."/>
            <person name="Haridas S."/>
            <person name="Pangalinan J."/>
            <person name="Salamov A.A."/>
            <person name="Simmons B.A."/>
            <person name="Magnuson J.K."/>
            <person name="Chen J."/>
            <person name="Drula E."/>
            <person name="Henrissat B."/>
            <person name="Wiebenga A."/>
            <person name="Lubbers R.J."/>
            <person name="Gomes A.C."/>
            <person name="Macurrencykelacurrency M.R."/>
            <person name="Stajich J."/>
            <person name="Grigoriev I.V."/>
            <person name="Mortensen U.H."/>
            <person name="De Vries R.P."/>
            <person name="Baker S.E."/>
            <person name="Andersen M.R."/>
        </authorList>
    </citation>
    <scope>NUCLEOTIDE SEQUENCE [LARGE SCALE GENOMIC DNA]</scope>
    <source>
        <strain evidence="3 4">CBS 449.75</strain>
    </source>
</reference>
<protein>
    <recommendedName>
        <fullName evidence="2">J domain-containing protein</fullName>
    </recommendedName>
</protein>